<dbReference type="KEGG" id="sbat:G4Z16_19490"/>
<dbReference type="Pfam" id="PF09348">
    <property type="entry name" value="DUF1990"/>
    <property type="match status" value="1"/>
</dbReference>
<dbReference type="RefSeq" id="WP_246530950.1">
    <property type="nucleotide sequence ID" value="NZ_CP048882.1"/>
</dbReference>
<feature type="domain" description="DUF1990" evidence="2">
    <location>
        <begin position="37"/>
        <end position="197"/>
    </location>
</feature>
<feature type="compositionally biased region" description="Basic and acidic residues" evidence="1">
    <location>
        <begin position="219"/>
        <end position="228"/>
    </location>
</feature>
<protein>
    <submittedName>
        <fullName evidence="3">DUF1990 family protein</fullName>
    </submittedName>
</protein>
<evidence type="ECO:0000256" key="1">
    <source>
        <dbReference type="SAM" id="MobiDB-lite"/>
    </source>
</evidence>
<evidence type="ECO:0000313" key="3">
    <source>
        <dbReference type="EMBL" id="QPP08220.1"/>
    </source>
</evidence>
<reference evidence="4" key="1">
    <citation type="submission" date="2020-02" db="EMBL/GenBank/DDBJ databases">
        <title>Streptomyces sp. ASO4wet.</title>
        <authorList>
            <person name="Risdian C."/>
            <person name="Landwehr W."/>
            <person name="Schupp P."/>
            <person name="Wink J."/>
        </authorList>
    </citation>
    <scope>NUCLEOTIDE SEQUENCE [LARGE SCALE GENOMIC DNA]</scope>
    <source>
        <strain evidence="4">ASO4wet</strain>
    </source>
</reference>
<proteinExistence type="predicted"/>
<gene>
    <name evidence="3" type="ORF">G4Z16_19490</name>
</gene>
<dbReference type="InterPro" id="IPR018960">
    <property type="entry name" value="DUF1990"/>
</dbReference>
<dbReference type="Proteomes" id="UP000595046">
    <property type="component" value="Chromosome"/>
</dbReference>
<evidence type="ECO:0000259" key="2">
    <source>
        <dbReference type="Pfam" id="PF09348"/>
    </source>
</evidence>
<dbReference type="EMBL" id="CP048882">
    <property type="protein sequence ID" value="QPP08220.1"/>
    <property type="molecule type" value="Genomic_DNA"/>
</dbReference>
<accession>A0A7T1T883</accession>
<sequence>MIRERRLRGDRALAALRALGGLDVNYRRPRTVGPGPAPGTGWFVDSLVRSLPAEAPGAPAPGGTWETACRLVRDYRFAEPRILRALFRADDPLPGRDMLLEGRFCGLRFDMGVRVTSVTDETLGAGRTARRVWGWGYQTLQGHLEQGELRYEVVKYLHTGEVSFVIAGYSRRAPIRNPVVRLGFALFGRRTQRRFYRLSAGRLHRLVREELSGAPSPAVEHHPSDDRVVIAPGPP</sequence>
<feature type="region of interest" description="Disordered" evidence="1">
    <location>
        <begin position="213"/>
        <end position="235"/>
    </location>
</feature>
<evidence type="ECO:0000313" key="4">
    <source>
        <dbReference type="Proteomes" id="UP000595046"/>
    </source>
</evidence>
<dbReference type="AlphaFoldDB" id="A0A7T1T883"/>
<name>A0A7T1T883_9ACTN</name>
<keyword evidence="4" id="KW-1185">Reference proteome</keyword>
<organism evidence="3 4">
    <name type="scientific">Streptomyces bathyalis</name>
    <dbReference type="NCBI Taxonomy" id="2710756"/>
    <lineage>
        <taxon>Bacteria</taxon>
        <taxon>Bacillati</taxon>
        <taxon>Actinomycetota</taxon>
        <taxon>Actinomycetes</taxon>
        <taxon>Kitasatosporales</taxon>
        <taxon>Streptomycetaceae</taxon>
        <taxon>Streptomyces</taxon>
    </lineage>
</organism>